<dbReference type="Pfam" id="PF07690">
    <property type="entry name" value="MFS_1"/>
    <property type="match status" value="1"/>
</dbReference>
<feature type="transmembrane region" description="Helical" evidence="7">
    <location>
        <begin position="324"/>
        <end position="348"/>
    </location>
</feature>
<feature type="transmembrane region" description="Helical" evidence="7">
    <location>
        <begin position="293"/>
        <end position="312"/>
    </location>
</feature>
<evidence type="ECO:0000313" key="10">
    <source>
        <dbReference type="Proteomes" id="UP000585258"/>
    </source>
</evidence>
<evidence type="ECO:0000256" key="1">
    <source>
        <dbReference type="ARBA" id="ARBA00004651"/>
    </source>
</evidence>
<dbReference type="InterPro" id="IPR036259">
    <property type="entry name" value="MFS_trans_sf"/>
</dbReference>
<feature type="domain" description="Major facilitator superfamily (MFS) profile" evidence="8">
    <location>
        <begin position="1"/>
        <end position="414"/>
    </location>
</feature>
<protein>
    <submittedName>
        <fullName evidence="9">MFS transporter</fullName>
    </submittedName>
</protein>
<evidence type="ECO:0000256" key="5">
    <source>
        <dbReference type="ARBA" id="ARBA00022989"/>
    </source>
</evidence>
<feature type="transmembrane region" description="Helical" evidence="7">
    <location>
        <begin position="46"/>
        <end position="68"/>
    </location>
</feature>
<gene>
    <name evidence="9" type="ORF">H7E68_15310</name>
</gene>
<feature type="transmembrane region" description="Helical" evidence="7">
    <location>
        <begin position="360"/>
        <end position="379"/>
    </location>
</feature>
<dbReference type="GO" id="GO:0022857">
    <property type="term" value="F:transmembrane transporter activity"/>
    <property type="evidence" value="ECO:0007669"/>
    <property type="project" value="InterPro"/>
</dbReference>
<dbReference type="GO" id="GO:0005886">
    <property type="term" value="C:plasma membrane"/>
    <property type="evidence" value="ECO:0007669"/>
    <property type="project" value="UniProtKB-SubCell"/>
</dbReference>
<keyword evidence="5 7" id="KW-1133">Transmembrane helix</keyword>
<feature type="transmembrane region" description="Helical" evidence="7">
    <location>
        <begin position="80"/>
        <end position="98"/>
    </location>
</feature>
<dbReference type="PROSITE" id="PS50850">
    <property type="entry name" value="MFS"/>
    <property type="match status" value="1"/>
</dbReference>
<evidence type="ECO:0000256" key="2">
    <source>
        <dbReference type="ARBA" id="ARBA00022448"/>
    </source>
</evidence>
<feature type="transmembrane region" description="Helical" evidence="7">
    <location>
        <begin position="170"/>
        <end position="189"/>
    </location>
</feature>
<feature type="transmembrane region" description="Helical" evidence="7">
    <location>
        <begin position="145"/>
        <end position="164"/>
    </location>
</feature>
<sequence>MNFKILKDKNFSLLMFGKITSLVGSSMQTFALSLFVLATTGSATKFASILAVTMIPQLILGPFAGVFVDWFDRKKIMISLDILSGVVVSIFAVIYFITGQMPIGYIYILAITLSLISTLFQPTIQTIIPTITKKDDLIEVNSINSLIMSIGNVLAPLLAGILYGLVGLKIIFVINAISFFVSAFSECFLKIPKTNNMKEKPSLNLFWKDFSDGIKFSVKNKSILAITTLAMMLNFALGSFTIGTVYICKRILVVSDFQFGLAESVGVVAMIIASFTTSYLGKKYSVGKNIYQSLLAVGIITTLFSVVIFGPFKDSFASNLPPYSLLLVIISLLCLFIGIANIFIGTLFQKIVPLDYMGRVGTVLGTISMAAIPLSSMIFGILFDIMSATIIFPISGIMVIIPVLLYKKVLLSVETGKCEDKEIEGVIG</sequence>
<dbReference type="RefSeq" id="WP_185165187.1">
    <property type="nucleotide sequence ID" value="NZ_JACKWY010000011.1"/>
</dbReference>
<keyword evidence="4 7" id="KW-0812">Transmembrane</keyword>
<keyword evidence="2" id="KW-0813">Transport</keyword>
<dbReference type="InterPro" id="IPR020846">
    <property type="entry name" value="MFS_dom"/>
</dbReference>
<evidence type="ECO:0000256" key="3">
    <source>
        <dbReference type="ARBA" id="ARBA00022475"/>
    </source>
</evidence>
<name>A0A7X0VSM2_9CLOT</name>
<evidence type="ECO:0000256" key="4">
    <source>
        <dbReference type="ARBA" id="ARBA00022692"/>
    </source>
</evidence>
<evidence type="ECO:0000256" key="6">
    <source>
        <dbReference type="ARBA" id="ARBA00023136"/>
    </source>
</evidence>
<dbReference type="PANTHER" id="PTHR43266:SF9">
    <property type="entry name" value="PERMEASE, MAJOR FACILITATOR SUPERFAMILY-RELATED"/>
    <property type="match status" value="1"/>
</dbReference>
<dbReference type="PANTHER" id="PTHR43266">
    <property type="entry name" value="MACROLIDE-EFFLUX PROTEIN"/>
    <property type="match status" value="1"/>
</dbReference>
<comment type="subcellular location">
    <subcellularLocation>
        <location evidence="1">Cell membrane</location>
        <topology evidence="1">Multi-pass membrane protein</topology>
    </subcellularLocation>
</comment>
<keyword evidence="6 7" id="KW-0472">Membrane</keyword>
<dbReference type="Gene3D" id="1.20.1250.20">
    <property type="entry name" value="MFS general substrate transporter like domains"/>
    <property type="match status" value="1"/>
</dbReference>
<feature type="transmembrane region" description="Helical" evidence="7">
    <location>
        <begin position="21"/>
        <end position="40"/>
    </location>
</feature>
<dbReference type="CDD" id="cd06173">
    <property type="entry name" value="MFS_MefA_like"/>
    <property type="match status" value="1"/>
</dbReference>
<dbReference type="AlphaFoldDB" id="A0A7X0VSM2"/>
<evidence type="ECO:0000313" key="9">
    <source>
        <dbReference type="EMBL" id="MBB6716073.1"/>
    </source>
</evidence>
<evidence type="ECO:0000256" key="7">
    <source>
        <dbReference type="SAM" id="Phobius"/>
    </source>
</evidence>
<organism evidence="9 10">
    <name type="scientific">Clostridium gasigenes</name>
    <dbReference type="NCBI Taxonomy" id="94869"/>
    <lineage>
        <taxon>Bacteria</taxon>
        <taxon>Bacillati</taxon>
        <taxon>Bacillota</taxon>
        <taxon>Clostridia</taxon>
        <taxon>Eubacteriales</taxon>
        <taxon>Clostridiaceae</taxon>
        <taxon>Clostridium</taxon>
    </lineage>
</organism>
<keyword evidence="3" id="KW-1003">Cell membrane</keyword>
<proteinExistence type="predicted"/>
<dbReference type="Proteomes" id="UP000585258">
    <property type="component" value="Unassembled WGS sequence"/>
</dbReference>
<reference evidence="9 10" key="1">
    <citation type="submission" date="2020-08" db="EMBL/GenBank/DDBJ databases">
        <title>Clostridia isolated from Swiss meat.</title>
        <authorList>
            <person name="Wambui J."/>
            <person name="Stevens M.J.A."/>
            <person name="Stephan R."/>
        </authorList>
    </citation>
    <scope>NUCLEOTIDE SEQUENCE [LARGE SCALE GENOMIC DNA]</scope>
    <source>
        <strain evidence="9 10">CM001</strain>
    </source>
</reference>
<evidence type="ECO:0000259" key="8">
    <source>
        <dbReference type="PROSITE" id="PS50850"/>
    </source>
</evidence>
<dbReference type="InterPro" id="IPR011701">
    <property type="entry name" value="MFS"/>
</dbReference>
<feature type="transmembrane region" description="Helical" evidence="7">
    <location>
        <begin position="259"/>
        <end position="281"/>
    </location>
</feature>
<feature type="transmembrane region" description="Helical" evidence="7">
    <location>
        <begin position="223"/>
        <end position="247"/>
    </location>
</feature>
<comment type="caution">
    <text evidence="9">The sequence shown here is derived from an EMBL/GenBank/DDBJ whole genome shotgun (WGS) entry which is preliminary data.</text>
</comment>
<feature type="transmembrane region" description="Helical" evidence="7">
    <location>
        <begin position="385"/>
        <end position="406"/>
    </location>
</feature>
<accession>A0A7X0VSM2</accession>
<dbReference type="EMBL" id="JACKWY010000011">
    <property type="protein sequence ID" value="MBB6716073.1"/>
    <property type="molecule type" value="Genomic_DNA"/>
</dbReference>
<feature type="transmembrane region" description="Helical" evidence="7">
    <location>
        <begin position="104"/>
        <end position="124"/>
    </location>
</feature>
<dbReference type="SUPFAM" id="SSF103473">
    <property type="entry name" value="MFS general substrate transporter"/>
    <property type="match status" value="1"/>
</dbReference>